<organism evidence="3 4">
    <name type="scientific">Oldenlandia corymbosa var. corymbosa</name>
    <dbReference type="NCBI Taxonomy" id="529605"/>
    <lineage>
        <taxon>Eukaryota</taxon>
        <taxon>Viridiplantae</taxon>
        <taxon>Streptophyta</taxon>
        <taxon>Embryophyta</taxon>
        <taxon>Tracheophyta</taxon>
        <taxon>Spermatophyta</taxon>
        <taxon>Magnoliopsida</taxon>
        <taxon>eudicotyledons</taxon>
        <taxon>Gunneridae</taxon>
        <taxon>Pentapetalae</taxon>
        <taxon>asterids</taxon>
        <taxon>lamiids</taxon>
        <taxon>Gentianales</taxon>
        <taxon>Rubiaceae</taxon>
        <taxon>Rubioideae</taxon>
        <taxon>Spermacoceae</taxon>
        <taxon>Hedyotis-Oldenlandia complex</taxon>
        <taxon>Oldenlandia</taxon>
    </lineage>
</organism>
<feature type="region of interest" description="Disordered" evidence="1">
    <location>
        <begin position="1"/>
        <end position="78"/>
    </location>
</feature>
<dbReference type="Proteomes" id="UP001161247">
    <property type="component" value="Chromosome 9"/>
</dbReference>
<evidence type="ECO:0000313" key="3">
    <source>
        <dbReference type="EMBL" id="CAI9117524.1"/>
    </source>
</evidence>
<feature type="compositionally biased region" description="Basic and acidic residues" evidence="1">
    <location>
        <begin position="1"/>
        <end position="18"/>
    </location>
</feature>
<feature type="compositionally biased region" description="Polar residues" evidence="1">
    <location>
        <begin position="750"/>
        <end position="761"/>
    </location>
</feature>
<feature type="compositionally biased region" description="Polar residues" evidence="1">
    <location>
        <begin position="880"/>
        <end position="895"/>
    </location>
</feature>
<feature type="region of interest" description="Disordered" evidence="1">
    <location>
        <begin position="518"/>
        <end position="537"/>
    </location>
</feature>
<evidence type="ECO:0000313" key="4">
    <source>
        <dbReference type="Proteomes" id="UP001161247"/>
    </source>
</evidence>
<dbReference type="InterPro" id="IPR013087">
    <property type="entry name" value="Znf_C2H2_type"/>
</dbReference>
<dbReference type="AlphaFoldDB" id="A0AAV1ECU0"/>
<feature type="compositionally biased region" description="Basic and acidic residues" evidence="1">
    <location>
        <begin position="899"/>
        <end position="912"/>
    </location>
</feature>
<name>A0AAV1ECU0_OLDCO</name>
<evidence type="ECO:0000259" key="2">
    <source>
        <dbReference type="PROSITE" id="PS00028"/>
    </source>
</evidence>
<dbReference type="EMBL" id="OX459126">
    <property type="protein sequence ID" value="CAI9117524.1"/>
    <property type="molecule type" value="Genomic_DNA"/>
</dbReference>
<feature type="region of interest" description="Disordered" evidence="1">
    <location>
        <begin position="857"/>
        <end position="918"/>
    </location>
</feature>
<gene>
    <name evidence="3" type="ORF">OLC1_LOCUS23575</name>
</gene>
<feature type="compositionally biased region" description="Basic and acidic residues" evidence="1">
    <location>
        <begin position="127"/>
        <end position="143"/>
    </location>
</feature>
<feature type="region of interest" description="Disordered" evidence="1">
    <location>
        <begin position="787"/>
        <end position="829"/>
    </location>
</feature>
<keyword evidence="4" id="KW-1185">Reference proteome</keyword>
<feature type="compositionally biased region" description="Basic residues" evidence="1">
    <location>
        <begin position="35"/>
        <end position="46"/>
    </location>
</feature>
<feature type="domain" description="C2H2-type" evidence="2">
    <location>
        <begin position="22"/>
        <end position="42"/>
    </location>
</feature>
<feature type="region of interest" description="Disordered" evidence="1">
    <location>
        <begin position="727"/>
        <end position="768"/>
    </location>
</feature>
<proteinExistence type="predicted"/>
<sequence length="946" mass="101083">MDAQDHKKSSQSEHEGRGVHVCHKCGWPFPNPHPSSKHRRAHKKHCGKIEGYMMNDSGSGHGPTDDDHLSDDEMQTPSPNMEKVAVKELGSSEGTGLLRSTKSEDEVFADAVTEFSDSGLSPGVEDPLERGGKLQKSAGKELAYDLDDSQQTKGDGTAGTGNTRNEEEAVVNATTQLENNEPSSDFIVKEASAGVDQIYGQLVKTSEVASENNLKSIDLNVDKQEEKASISSELERDVELKESVMEVECSTGHVAPGMLETEGPKLVSATDDLKEKGSEHVLDTAVPEEDRKALDGVILEHKLHEADMKKVHSAAGGEIAEQEQELSAETGNVIVEPVPCKVSTLGDIEPEKDQTMLTVEVASAKSVDSSGTSQVEAVNTTLGNDHYKQGEDDFKGEGSEETLLVSISEDLPVTENPEILLQDFKDYRVLKSTLDLGNTEVTTRSVESGEKLLSEPDPSAVSSMTAHSEVSSSENLQKGDVLEPVEEEVDTSGLQGINEEGSGSNALETQHIAKPEVSHFGDDKSSQNESTVEVENGADIVTNKSDHVTAEGRTIHSNNISQKYEDGVIMEATQGLEIGNNSELNSSGAVGVVSVDCPENVGVVSVELSEASIDTNAQIFTSAIGGLSESNPEGENLVSEKISEDSLLNEPVPISAASAISEESSAAVEDVYVKDSAPSEPSVAEPDDKLTLVNSSVSAVDDPIVSSSRTESLEGNWGSVSVLSTQSDGTTVTDADALSTAAQAPEKSADASSNQQTATDTYHNDKLDVYEPPSFLSLVDSQSKLNNTVAAPETKTLPKTEPSSSEAAQAGWIPSLTNVTNESEGRKKNEELIAKVTNWSSGKQHSPLKNLLNEAQAETKLKTAPEKQLSLKAPADETASRNNGAGVTTVSSIMGSETPVHDASKREMEKEWNSPARYPTEIKKEKKKSKPYWVPFVCCSSVHRDM</sequence>
<reference evidence="3" key="1">
    <citation type="submission" date="2023-03" db="EMBL/GenBank/DDBJ databases">
        <authorList>
            <person name="Julca I."/>
        </authorList>
    </citation>
    <scope>NUCLEOTIDE SEQUENCE</scope>
</reference>
<accession>A0AAV1ECU0</accession>
<dbReference type="PANTHER" id="PTHR35746:SF1">
    <property type="entry name" value="PENTATRICOPEPTIDE REPEAT (PPR) SUPERFAMILY PROTEIN"/>
    <property type="match status" value="1"/>
</dbReference>
<dbReference type="PROSITE" id="PS00028">
    <property type="entry name" value="ZINC_FINGER_C2H2_1"/>
    <property type="match status" value="1"/>
</dbReference>
<feature type="compositionally biased region" description="Polar residues" evidence="1">
    <location>
        <begin position="460"/>
        <end position="476"/>
    </location>
</feature>
<evidence type="ECO:0000256" key="1">
    <source>
        <dbReference type="SAM" id="MobiDB-lite"/>
    </source>
</evidence>
<feature type="region of interest" description="Disordered" evidence="1">
    <location>
        <begin position="441"/>
        <end position="504"/>
    </location>
</feature>
<protein>
    <submittedName>
        <fullName evidence="3">OLC1v1018926C1</fullName>
    </submittedName>
</protein>
<dbReference type="PANTHER" id="PTHR35746">
    <property type="entry name" value="PENTATRICOPEPTIDE REPEAT (PPR) SUPERFAMILY PROTEIN"/>
    <property type="match status" value="1"/>
</dbReference>
<feature type="region of interest" description="Disordered" evidence="1">
    <location>
        <begin position="114"/>
        <end position="166"/>
    </location>
</feature>